<keyword evidence="6" id="KW-0805">Transcription regulation</keyword>
<feature type="compositionally biased region" description="Low complexity" evidence="10">
    <location>
        <begin position="225"/>
        <end position="245"/>
    </location>
</feature>
<evidence type="ECO:0000256" key="2">
    <source>
        <dbReference type="ARBA" id="ARBA00006673"/>
    </source>
</evidence>
<accession>A0A7J6FGW9</accession>
<keyword evidence="3" id="KW-0678">Repressor</keyword>
<keyword evidence="4" id="KW-0378">Hydrolase</keyword>
<feature type="region of interest" description="Disordered" evidence="10">
    <location>
        <begin position="109"/>
        <end position="310"/>
    </location>
</feature>
<evidence type="ECO:0000256" key="10">
    <source>
        <dbReference type="SAM" id="MobiDB-lite"/>
    </source>
</evidence>
<keyword evidence="7" id="KW-0804">Transcription</keyword>
<dbReference type="Gene3D" id="2.60.120.340">
    <property type="entry name" value="Nucleoplasmin core domain"/>
    <property type="match status" value="1"/>
</dbReference>
<dbReference type="PROSITE" id="PS00028">
    <property type="entry name" value="ZINC_FINGER_C2H2_1"/>
    <property type="match status" value="1"/>
</dbReference>
<dbReference type="InterPro" id="IPR036824">
    <property type="entry name" value="Nucleoplasmin_core_dom_sf"/>
</dbReference>
<evidence type="ECO:0000313" key="13">
    <source>
        <dbReference type="Proteomes" id="UP000583929"/>
    </source>
</evidence>
<sequence length="310" mass="33044">MEFWGVEIKAGEPLKIEPDDDMVIHLSQAVLGETKSKGSETVYLNVKVGDQKFVLANLSLDKFPQVTFDLVFDQEVELSHNWKNGSIHLCGYQAPTGPYEGDEMEEGQFMTDSSDEEEEVPVTAVENGKGATKPAAAKAAAGKRVAAPAKPEASGKAKVKVVEPSKDDEEDDSDDSDSDDSDEIDSEGDSDEDMLDGDDSDDSDSDEEDDEETPVKPEVSKKRPAASPSKTPVSSKKSKAAASPKSDGKKVAHVSTPHPSKKSAAKTPATPATDKSKQTPKSAGNVSCKTCSKSFNSDKALESHTKAKHA</sequence>
<feature type="compositionally biased region" description="Acidic residues" evidence="10">
    <location>
        <begin position="166"/>
        <end position="212"/>
    </location>
</feature>
<evidence type="ECO:0000256" key="5">
    <source>
        <dbReference type="ARBA" id="ARBA00022853"/>
    </source>
</evidence>
<evidence type="ECO:0000256" key="3">
    <source>
        <dbReference type="ARBA" id="ARBA00022491"/>
    </source>
</evidence>
<keyword evidence="5" id="KW-0156">Chromatin regulator</keyword>
<feature type="compositionally biased region" description="Low complexity" evidence="10">
    <location>
        <begin position="128"/>
        <end position="151"/>
    </location>
</feature>
<evidence type="ECO:0000256" key="6">
    <source>
        <dbReference type="ARBA" id="ARBA00023015"/>
    </source>
</evidence>
<dbReference type="GO" id="GO:0005730">
    <property type="term" value="C:nucleolus"/>
    <property type="evidence" value="ECO:0007669"/>
    <property type="project" value="UniProtKB-SubCell"/>
</dbReference>
<keyword evidence="9" id="KW-0862">Zinc</keyword>
<dbReference type="FunFam" id="2.60.120.340:FF:000004">
    <property type="entry name" value="Histone deacetylase HDT1"/>
    <property type="match status" value="1"/>
</dbReference>
<dbReference type="Proteomes" id="UP000583929">
    <property type="component" value="Unassembled WGS sequence"/>
</dbReference>
<evidence type="ECO:0000256" key="8">
    <source>
        <dbReference type="ARBA" id="ARBA00023242"/>
    </source>
</evidence>
<evidence type="ECO:0000256" key="4">
    <source>
        <dbReference type="ARBA" id="ARBA00022801"/>
    </source>
</evidence>
<dbReference type="GO" id="GO:0008270">
    <property type="term" value="F:zinc ion binding"/>
    <property type="evidence" value="ECO:0007669"/>
    <property type="project" value="UniProtKB-KW"/>
</dbReference>
<keyword evidence="9" id="KW-0863">Zinc-finger</keyword>
<organism evidence="12 13">
    <name type="scientific">Cannabis sativa</name>
    <name type="common">Hemp</name>
    <name type="synonym">Marijuana</name>
    <dbReference type="NCBI Taxonomy" id="3483"/>
    <lineage>
        <taxon>Eukaryota</taxon>
        <taxon>Viridiplantae</taxon>
        <taxon>Streptophyta</taxon>
        <taxon>Embryophyta</taxon>
        <taxon>Tracheophyta</taxon>
        <taxon>Spermatophyta</taxon>
        <taxon>Magnoliopsida</taxon>
        <taxon>eudicotyledons</taxon>
        <taxon>Gunneridae</taxon>
        <taxon>Pentapetalae</taxon>
        <taxon>rosids</taxon>
        <taxon>fabids</taxon>
        <taxon>Rosales</taxon>
        <taxon>Cannabaceae</taxon>
        <taxon>Cannabis</taxon>
    </lineage>
</organism>
<dbReference type="InterPro" id="IPR041232">
    <property type="entry name" value="NPL"/>
</dbReference>
<evidence type="ECO:0000256" key="9">
    <source>
        <dbReference type="PROSITE-ProRule" id="PRU00042"/>
    </source>
</evidence>
<evidence type="ECO:0000256" key="7">
    <source>
        <dbReference type="ARBA" id="ARBA00023163"/>
    </source>
</evidence>
<dbReference type="GO" id="GO:0016787">
    <property type="term" value="F:hydrolase activity"/>
    <property type="evidence" value="ECO:0007669"/>
    <property type="project" value="UniProtKB-KW"/>
</dbReference>
<dbReference type="Pfam" id="PF17800">
    <property type="entry name" value="NPL"/>
    <property type="match status" value="1"/>
</dbReference>
<name>A0A7J6FGW9_CANSA</name>
<feature type="compositionally biased region" description="Basic and acidic residues" evidence="10">
    <location>
        <begin position="299"/>
        <end position="310"/>
    </location>
</feature>
<evidence type="ECO:0000256" key="1">
    <source>
        <dbReference type="ARBA" id="ARBA00004604"/>
    </source>
</evidence>
<keyword evidence="8" id="KW-0539">Nucleus</keyword>
<evidence type="ECO:0000313" key="12">
    <source>
        <dbReference type="EMBL" id="KAF4369954.1"/>
    </source>
</evidence>
<proteinExistence type="inferred from homology"/>
<comment type="caution">
    <text evidence="12">The sequence shown here is derived from an EMBL/GenBank/DDBJ whole genome shotgun (WGS) entry which is preliminary data.</text>
</comment>
<comment type="subcellular location">
    <subcellularLocation>
        <location evidence="1">Nucleus</location>
        <location evidence="1">Nucleolus</location>
    </subcellularLocation>
</comment>
<feature type="domain" description="C2H2-type" evidence="11">
    <location>
        <begin position="286"/>
        <end position="310"/>
    </location>
</feature>
<keyword evidence="9" id="KW-0479">Metal-binding</keyword>
<comment type="similarity">
    <text evidence="2">Belongs to the histone deacetylase HD2 family.</text>
</comment>
<dbReference type="AlphaFoldDB" id="A0A7J6FGW9"/>
<protein>
    <recommendedName>
        <fullName evidence="11">C2H2-type domain-containing protein</fullName>
    </recommendedName>
</protein>
<evidence type="ECO:0000259" key="11">
    <source>
        <dbReference type="PROSITE" id="PS50157"/>
    </source>
</evidence>
<gene>
    <name evidence="12" type="ORF">G4B88_016115</name>
</gene>
<keyword evidence="13" id="KW-1185">Reference proteome</keyword>
<dbReference type="EMBL" id="JAATIQ010000210">
    <property type="protein sequence ID" value="KAF4369954.1"/>
    <property type="molecule type" value="Genomic_DNA"/>
</dbReference>
<dbReference type="SUPFAM" id="SSF69203">
    <property type="entry name" value="Nucleoplasmin-like core domain"/>
    <property type="match status" value="1"/>
</dbReference>
<reference evidence="12 13" key="1">
    <citation type="journal article" date="2020" name="bioRxiv">
        <title>Sequence and annotation of 42 cannabis genomes reveals extensive copy number variation in cannabinoid synthesis and pathogen resistance genes.</title>
        <authorList>
            <person name="Mckernan K.J."/>
            <person name="Helbert Y."/>
            <person name="Kane L.T."/>
            <person name="Ebling H."/>
            <person name="Zhang L."/>
            <person name="Liu B."/>
            <person name="Eaton Z."/>
            <person name="Mclaughlin S."/>
            <person name="Kingan S."/>
            <person name="Baybayan P."/>
            <person name="Concepcion G."/>
            <person name="Jordan M."/>
            <person name="Riva A."/>
            <person name="Barbazuk W."/>
            <person name="Harkins T."/>
        </authorList>
    </citation>
    <scope>NUCLEOTIDE SEQUENCE [LARGE SCALE GENOMIC DNA]</scope>
    <source>
        <strain evidence="13">cv. Jamaican Lion 4</strain>
        <tissue evidence="12">Leaf</tissue>
    </source>
</reference>
<dbReference type="PROSITE" id="PS50157">
    <property type="entry name" value="ZINC_FINGER_C2H2_2"/>
    <property type="match status" value="1"/>
</dbReference>
<feature type="compositionally biased region" description="Polar residues" evidence="10">
    <location>
        <begin position="279"/>
        <end position="297"/>
    </location>
</feature>
<dbReference type="GO" id="GO:0006325">
    <property type="term" value="P:chromatin organization"/>
    <property type="evidence" value="ECO:0007669"/>
    <property type="project" value="UniProtKB-KW"/>
</dbReference>
<dbReference type="InterPro" id="IPR013087">
    <property type="entry name" value="Znf_C2H2_type"/>
</dbReference>